<dbReference type="Gene3D" id="3.40.50.880">
    <property type="match status" value="1"/>
</dbReference>
<keyword evidence="3" id="KW-0378">Hydrolase</keyword>
<dbReference type="GO" id="GO:0004359">
    <property type="term" value="F:glutaminase activity"/>
    <property type="evidence" value="ECO:0007669"/>
    <property type="project" value="UniProtKB-EC"/>
</dbReference>
<evidence type="ECO:0000256" key="2">
    <source>
        <dbReference type="ARBA" id="ARBA00012918"/>
    </source>
</evidence>
<dbReference type="PROSITE" id="PS01236">
    <property type="entry name" value="PDXT_SNO_1"/>
    <property type="match status" value="1"/>
</dbReference>
<dbReference type="EC" id="3.5.1.2" evidence="2"/>
<dbReference type="VEuPathDB" id="FungiDB:QG37_05769"/>
<dbReference type="GO" id="GO:0042823">
    <property type="term" value="P:pyridoxal phosphate biosynthetic process"/>
    <property type="evidence" value="ECO:0007669"/>
    <property type="project" value="InterPro"/>
</dbReference>
<dbReference type="PROSITE" id="PS51130">
    <property type="entry name" value="PDXT_SNO_2"/>
    <property type="match status" value="1"/>
</dbReference>
<proteinExistence type="inferred from homology"/>
<dbReference type="PROSITE" id="PS51273">
    <property type="entry name" value="GATASE_TYPE_1"/>
    <property type="match status" value="1"/>
</dbReference>
<dbReference type="InterPro" id="IPR029062">
    <property type="entry name" value="Class_I_gatase-like"/>
</dbReference>
<reference evidence="10" key="1">
    <citation type="journal article" date="2015" name="BMC Genomics">
        <title>Draft genome of a commonly misdiagnosed multidrug resistant pathogen Candida auris.</title>
        <authorList>
            <person name="Chatterjee S."/>
            <person name="Alampalli S.V."/>
            <person name="Nageshan R.K."/>
            <person name="Chettiar S.T."/>
            <person name="Joshi S."/>
            <person name="Tatu U.S."/>
        </authorList>
    </citation>
    <scope>NUCLEOTIDE SEQUENCE [LARGE SCALE GENOMIC DNA]</scope>
    <source>
        <strain evidence="10">6684</strain>
    </source>
</reference>
<dbReference type="Proteomes" id="UP000037122">
    <property type="component" value="Unassembled WGS sequence"/>
</dbReference>
<feature type="active site" description="Nucleophile" evidence="7">
    <location>
        <position position="91"/>
    </location>
</feature>
<evidence type="ECO:0000256" key="7">
    <source>
        <dbReference type="PIRSR" id="PIRSR005639-1"/>
    </source>
</evidence>
<dbReference type="GO" id="GO:0005829">
    <property type="term" value="C:cytosol"/>
    <property type="evidence" value="ECO:0007669"/>
    <property type="project" value="TreeGrafter"/>
</dbReference>
<organism evidence="9 10">
    <name type="scientific">Candidozyma auris</name>
    <name type="common">Yeast</name>
    <name type="synonym">Candida auris</name>
    <dbReference type="NCBI Taxonomy" id="498019"/>
    <lineage>
        <taxon>Eukaryota</taxon>
        <taxon>Fungi</taxon>
        <taxon>Dikarya</taxon>
        <taxon>Ascomycota</taxon>
        <taxon>Saccharomycotina</taxon>
        <taxon>Pichiomycetes</taxon>
        <taxon>Metschnikowiaceae</taxon>
        <taxon>Candidozyma</taxon>
    </lineage>
</organism>
<dbReference type="InterPro" id="IPR021196">
    <property type="entry name" value="PdxT/SNO_CS"/>
</dbReference>
<gene>
    <name evidence="9" type="ORF">QG37_05769</name>
</gene>
<feature type="binding site" evidence="8">
    <location>
        <begin position="60"/>
        <end position="62"/>
    </location>
    <ligand>
        <name>L-glutamine</name>
        <dbReference type="ChEBI" id="CHEBI:58359"/>
    </ligand>
</feature>
<evidence type="ECO:0000313" key="9">
    <source>
        <dbReference type="EMBL" id="KND97390.1"/>
    </source>
</evidence>
<feature type="binding site" evidence="8">
    <location>
        <position position="120"/>
    </location>
    <ligand>
        <name>L-glutamine</name>
        <dbReference type="ChEBI" id="CHEBI:58359"/>
    </ligand>
</feature>
<evidence type="ECO:0000256" key="4">
    <source>
        <dbReference type="ARBA" id="ARBA00022962"/>
    </source>
</evidence>
<comment type="similarity">
    <text evidence="1">Belongs to the glutaminase PdxT/SNO family.</text>
</comment>
<protein>
    <recommendedName>
        <fullName evidence="2">glutaminase</fullName>
        <ecNumber evidence="2">3.5.1.2</ecNumber>
    </recommendedName>
</protein>
<dbReference type="GO" id="GO:0008614">
    <property type="term" value="P:pyridoxine metabolic process"/>
    <property type="evidence" value="ECO:0007669"/>
    <property type="project" value="TreeGrafter"/>
</dbReference>
<accession>A0A0L0NUP8</accession>
<dbReference type="AlphaFoldDB" id="A0A0L0NUP8"/>
<comment type="catalytic activity">
    <reaction evidence="6">
        <text>L-glutamine + H2O = L-glutamate + NH4(+)</text>
        <dbReference type="Rhea" id="RHEA:15889"/>
        <dbReference type="ChEBI" id="CHEBI:15377"/>
        <dbReference type="ChEBI" id="CHEBI:28938"/>
        <dbReference type="ChEBI" id="CHEBI:29985"/>
        <dbReference type="ChEBI" id="CHEBI:58359"/>
        <dbReference type="EC" id="3.5.1.2"/>
    </reaction>
</comment>
<dbReference type="InterPro" id="IPR002161">
    <property type="entry name" value="PdxT/SNO"/>
</dbReference>
<evidence type="ECO:0000256" key="6">
    <source>
        <dbReference type="ARBA" id="ARBA00049534"/>
    </source>
</evidence>
<feature type="binding site" evidence="8">
    <location>
        <begin position="151"/>
        <end position="152"/>
    </location>
    <ligand>
        <name>L-glutamine</name>
        <dbReference type="ChEBI" id="CHEBI:58359"/>
    </ligand>
</feature>
<dbReference type="VEuPathDB" id="FungiDB:B9J08_000057"/>
<name>A0A0L0NUP8_CANAR</name>
<dbReference type="SUPFAM" id="SSF52317">
    <property type="entry name" value="Class I glutamine amidotransferase-like"/>
    <property type="match status" value="1"/>
</dbReference>
<dbReference type="PANTHER" id="PTHR31559">
    <property type="entry name" value="PYRIDOXAL 5'-PHOSPHATE SYNTHASE SUBUNIT SNO"/>
    <property type="match status" value="1"/>
</dbReference>
<dbReference type="VEuPathDB" id="FungiDB:CJI97_000063"/>
<keyword evidence="5" id="KW-0456">Lyase</keyword>
<dbReference type="EMBL" id="LGST01000041">
    <property type="protein sequence ID" value="KND97390.1"/>
    <property type="molecule type" value="Genomic_DNA"/>
</dbReference>
<keyword evidence="4" id="KW-0315">Glutamine amidotransferase</keyword>
<dbReference type="PANTHER" id="PTHR31559:SF0">
    <property type="entry name" value="PYRIDOXAL 5'-PHOSPHATE SYNTHASE SUBUNIT SNO1-RELATED"/>
    <property type="match status" value="1"/>
</dbReference>
<evidence type="ECO:0000256" key="5">
    <source>
        <dbReference type="ARBA" id="ARBA00023239"/>
    </source>
</evidence>
<evidence type="ECO:0000256" key="3">
    <source>
        <dbReference type="ARBA" id="ARBA00022801"/>
    </source>
</evidence>
<feature type="active site" description="Charge relay system" evidence="7">
    <location>
        <position position="222"/>
    </location>
</feature>
<evidence type="ECO:0000313" key="10">
    <source>
        <dbReference type="Proteomes" id="UP000037122"/>
    </source>
</evidence>
<dbReference type="GO" id="GO:1903600">
    <property type="term" value="C:glutaminase complex"/>
    <property type="evidence" value="ECO:0007669"/>
    <property type="project" value="TreeGrafter"/>
</dbReference>
<evidence type="ECO:0000256" key="1">
    <source>
        <dbReference type="ARBA" id="ARBA00008345"/>
    </source>
</evidence>
<sequence length="244" mass="26606">MTASFVIGVLALQGAFVEHLSHLSRAAAESPILQKYNFSFIPVRTTDELSKCHALVIPGGESTAMSLIAERTQMLEPLRQFVTEKPVWGTCAGLIFMASSITNAKPHQQALGGLAVQVARNAFGRQLDSFACNSDFSSFAPQLKSFNTVFIRAPVVTAVETTKGQWKEVGPELDHKANLEAAVVVDAKCANEAPVKVLHELENGLVVAVRQGKHLGTSFHPELANDALFHAWFLEEFVVKEYVM</sequence>
<feature type="active site" description="Charge relay system" evidence="7">
    <location>
        <position position="220"/>
    </location>
</feature>
<dbReference type="VEuPathDB" id="FungiDB:CJI96_0001494"/>
<dbReference type="VEuPathDB" id="FungiDB:CJJ09_002025"/>
<dbReference type="PIRSF" id="PIRSF005639">
    <property type="entry name" value="Glut_amidoT_SNO"/>
    <property type="match status" value="1"/>
</dbReference>
<dbReference type="NCBIfam" id="TIGR03800">
    <property type="entry name" value="PLP_synth_Pdx2"/>
    <property type="match status" value="1"/>
</dbReference>
<evidence type="ECO:0000256" key="8">
    <source>
        <dbReference type="PIRSR" id="PIRSR005639-2"/>
    </source>
</evidence>
<dbReference type="VEuPathDB" id="FungiDB:CJJ07_002901"/>
<dbReference type="CDD" id="cd01749">
    <property type="entry name" value="GATase1_PB"/>
    <property type="match status" value="1"/>
</dbReference>
<dbReference type="GO" id="GO:0016829">
    <property type="term" value="F:lyase activity"/>
    <property type="evidence" value="ECO:0007669"/>
    <property type="project" value="UniProtKB-KW"/>
</dbReference>
<comment type="caution">
    <text evidence="9">The sequence shown here is derived from an EMBL/GenBank/DDBJ whole genome shotgun (WGS) entry which is preliminary data.</text>
</comment>
<dbReference type="Pfam" id="PF01174">
    <property type="entry name" value="SNO"/>
    <property type="match status" value="2"/>
</dbReference>